<accession>A0A830HDL3</accession>
<feature type="chain" id="PRO_5032280795" description="Peptidase C1A papain C-terminal domain-containing protein" evidence="2">
    <location>
        <begin position="20"/>
        <end position="360"/>
    </location>
</feature>
<feature type="signal peptide" evidence="2">
    <location>
        <begin position="1"/>
        <end position="19"/>
    </location>
</feature>
<organism evidence="4 5">
    <name type="scientific">Pycnococcus provasolii</name>
    <dbReference type="NCBI Taxonomy" id="41880"/>
    <lineage>
        <taxon>Eukaryota</taxon>
        <taxon>Viridiplantae</taxon>
        <taxon>Chlorophyta</taxon>
        <taxon>Pseudoscourfieldiophyceae</taxon>
        <taxon>Pseudoscourfieldiales</taxon>
        <taxon>Pycnococcaceae</taxon>
        <taxon>Pycnococcus</taxon>
    </lineage>
</organism>
<evidence type="ECO:0000259" key="3">
    <source>
        <dbReference type="SMART" id="SM00645"/>
    </source>
</evidence>
<dbReference type="PROSITE" id="PS00640">
    <property type="entry name" value="THIOL_PROTEASE_ASN"/>
    <property type="match status" value="1"/>
</dbReference>
<dbReference type="EMBL" id="BNJQ01000009">
    <property type="protein sequence ID" value="GHP05125.1"/>
    <property type="molecule type" value="Genomic_DNA"/>
</dbReference>
<gene>
    <name evidence="4" type="ORF">PPROV_000387700</name>
</gene>
<evidence type="ECO:0000256" key="1">
    <source>
        <dbReference type="ARBA" id="ARBA00008455"/>
    </source>
</evidence>
<dbReference type="InterPro" id="IPR013128">
    <property type="entry name" value="Peptidase_C1A"/>
</dbReference>
<dbReference type="GO" id="GO:0006508">
    <property type="term" value="P:proteolysis"/>
    <property type="evidence" value="ECO:0007669"/>
    <property type="project" value="InterPro"/>
</dbReference>
<keyword evidence="5" id="KW-1185">Reference proteome</keyword>
<name>A0A830HDL3_9CHLO</name>
<dbReference type="OrthoDB" id="190265at2759"/>
<protein>
    <recommendedName>
        <fullName evidence="3">Peptidase C1A papain C-terminal domain-containing protein</fullName>
    </recommendedName>
</protein>
<reference evidence="4" key="1">
    <citation type="submission" date="2020-10" db="EMBL/GenBank/DDBJ databases">
        <title>Unveiling of a novel bifunctional photoreceptor, Dualchrome1, isolated from a cosmopolitan green alga.</title>
        <authorList>
            <person name="Suzuki S."/>
            <person name="Kawachi M."/>
        </authorList>
    </citation>
    <scope>NUCLEOTIDE SEQUENCE</scope>
    <source>
        <strain evidence="4">NIES 2893</strain>
    </source>
</reference>
<feature type="domain" description="Peptidase C1A papain C-terminal" evidence="3">
    <location>
        <begin position="51"/>
        <end position="314"/>
    </location>
</feature>
<evidence type="ECO:0000313" key="4">
    <source>
        <dbReference type="EMBL" id="GHP05125.1"/>
    </source>
</evidence>
<sequence>MAAVLVSFTILAGATAASAQGHVSSDGWRSKVSRVTSPLPQDTISDDSIAKITHFDWRNVEGRSYVTADVQQHSPLYCGSCWVHGTIAALNDRIKIARKGRFPDIMLSRQAVMDCIPDPKNATAPPPGCMGGDAWMIHDYMAQQPISDETCQPYEARNRPEGCTPANQCRNCASPPDDKPNAPGKCFEVPNWVGYRVSEHGHLPPGDVFAMKKEIVARGPIVCSMIADDEFVYRYASNVERHGGVFVDTRHHTIKEVDHDIEIIGWEDEERNGGPSHWIARNSWGRFWGEGGYFRIGPIGENTLFIETDCAWAVPTFDELESALDGKWLGDYIHGRVRVPHSSRFSHRPRRSSLASENRV</sequence>
<dbReference type="InterPro" id="IPR038765">
    <property type="entry name" value="Papain-like_cys_pep_sf"/>
</dbReference>
<dbReference type="GO" id="GO:0008234">
    <property type="term" value="F:cysteine-type peptidase activity"/>
    <property type="evidence" value="ECO:0007669"/>
    <property type="project" value="InterPro"/>
</dbReference>
<comment type="caution">
    <text evidence="4">The sequence shown here is derived from an EMBL/GenBank/DDBJ whole genome shotgun (WGS) entry which is preliminary data.</text>
</comment>
<evidence type="ECO:0000313" key="5">
    <source>
        <dbReference type="Proteomes" id="UP000660262"/>
    </source>
</evidence>
<dbReference type="AlphaFoldDB" id="A0A830HDL3"/>
<dbReference type="Proteomes" id="UP000660262">
    <property type="component" value="Unassembled WGS sequence"/>
</dbReference>
<dbReference type="InterPro" id="IPR000668">
    <property type="entry name" value="Peptidase_C1A_C"/>
</dbReference>
<dbReference type="InterPro" id="IPR025661">
    <property type="entry name" value="Pept_asp_AS"/>
</dbReference>
<proteinExistence type="inferred from homology"/>
<dbReference type="PANTHER" id="PTHR12411">
    <property type="entry name" value="CYSTEINE PROTEASE FAMILY C1-RELATED"/>
    <property type="match status" value="1"/>
</dbReference>
<comment type="similarity">
    <text evidence="1">Belongs to the peptidase C1 family.</text>
</comment>
<dbReference type="SMART" id="SM00645">
    <property type="entry name" value="Pept_C1"/>
    <property type="match status" value="1"/>
</dbReference>
<dbReference type="SUPFAM" id="SSF54001">
    <property type="entry name" value="Cysteine proteinases"/>
    <property type="match status" value="1"/>
</dbReference>
<dbReference type="Gene3D" id="3.90.70.10">
    <property type="entry name" value="Cysteine proteinases"/>
    <property type="match status" value="1"/>
</dbReference>
<dbReference type="Pfam" id="PF00112">
    <property type="entry name" value="Peptidase_C1"/>
    <property type="match status" value="1"/>
</dbReference>
<keyword evidence="2" id="KW-0732">Signal</keyword>
<evidence type="ECO:0000256" key="2">
    <source>
        <dbReference type="SAM" id="SignalP"/>
    </source>
</evidence>